<dbReference type="InterPro" id="IPR000092">
    <property type="entry name" value="Polyprenyl_synt"/>
</dbReference>
<keyword evidence="2" id="KW-0460">Magnesium</keyword>
<evidence type="ECO:0000313" key="3">
    <source>
        <dbReference type="EMBL" id="GAH84382.1"/>
    </source>
</evidence>
<dbReference type="GO" id="GO:0008299">
    <property type="term" value="P:isoprenoid biosynthetic process"/>
    <property type="evidence" value="ECO:0007669"/>
    <property type="project" value="InterPro"/>
</dbReference>
<keyword evidence="1" id="KW-0479">Metal-binding</keyword>
<protein>
    <recommendedName>
        <fullName evidence="4">Polyprenyl synthetase</fullName>
    </recommendedName>
</protein>
<dbReference type="PROSITE" id="PS00444">
    <property type="entry name" value="POLYPRENYL_SYNTHASE_2"/>
    <property type="match status" value="1"/>
</dbReference>
<dbReference type="SUPFAM" id="SSF48576">
    <property type="entry name" value="Terpenoid synthases"/>
    <property type="match status" value="1"/>
</dbReference>
<organism evidence="3">
    <name type="scientific">marine sediment metagenome</name>
    <dbReference type="NCBI Taxonomy" id="412755"/>
    <lineage>
        <taxon>unclassified sequences</taxon>
        <taxon>metagenomes</taxon>
        <taxon>ecological metagenomes</taxon>
    </lineage>
</organism>
<dbReference type="GO" id="GO:0004659">
    <property type="term" value="F:prenyltransferase activity"/>
    <property type="evidence" value="ECO:0007669"/>
    <property type="project" value="InterPro"/>
</dbReference>
<comment type="caution">
    <text evidence="3">The sequence shown here is derived from an EMBL/GenBank/DDBJ whole genome shotgun (WGS) entry which is preliminary data.</text>
</comment>
<dbReference type="AlphaFoldDB" id="X1IRN3"/>
<dbReference type="Pfam" id="PF00348">
    <property type="entry name" value="polyprenyl_synt"/>
    <property type="match status" value="1"/>
</dbReference>
<dbReference type="GO" id="GO:0046872">
    <property type="term" value="F:metal ion binding"/>
    <property type="evidence" value="ECO:0007669"/>
    <property type="project" value="UniProtKB-KW"/>
</dbReference>
<name>X1IRN3_9ZZZZ</name>
<feature type="non-terminal residue" evidence="3">
    <location>
        <position position="60"/>
    </location>
</feature>
<evidence type="ECO:0000256" key="1">
    <source>
        <dbReference type="ARBA" id="ARBA00022723"/>
    </source>
</evidence>
<sequence length="60" mass="6744">MGVAFQIHDDYLGIWGDEASVGKTANDLVEKRRTLPVVLALQAYPDKMARWLNLDTITPE</sequence>
<reference evidence="3" key="1">
    <citation type="journal article" date="2014" name="Front. Microbiol.">
        <title>High frequency of phylogenetically diverse reductive dehalogenase-homologous genes in deep subseafloor sedimentary metagenomes.</title>
        <authorList>
            <person name="Kawai M."/>
            <person name="Futagami T."/>
            <person name="Toyoda A."/>
            <person name="Takaki Y."/>
            <person name="Nishi S."/>
            <person name="Hori S."/>
            <person name="Arai W."/>
            <person name="Tsubouchi T."/>
            <person name="Morono Y."/>
            <person name="Uchiyama I."/>
            <person name="Ito T."/>
            <person name="Fujiyama A."/>
            <person name="Inagaki F."/>
            <person name="Takami H."/>
        </authorList>
    </citation>
    <scope>NUCLEOTIDE SEQUENCE</scope>
    <source>
        <strain evidence="3">Expedition CK06-06</strain>
    </source>
</reference>
<proteinExistence type="predicted"/>
<dbReference type="EMBL" id="BARU01037090">
    <property type="protein sequence ID" value="GAH84382.1"/>
    <property type="molecule type" value="Genomic_DNA"/>
</dbReference>
<dbReference type="InterPro" id="IPR033749">
    <property type="entry name" value="Polyprenyl_synt_CS"/>
</dbReference>
<dbReference type="InterPro" id="IPR008949">
    <property type="entry name" value="Isoprenoid_synthase_dom_sf"/>
</dbReference>
<gene>
    <name evidence="3" type="ORF">S03H2_57842</name>
</gene>
<evidence type="ECO:0008006" key="4">
    <source>
        <dbReference type="Google" id="ProtNLM"/>
    </source>
</evidence>
<dbReference type="Gene3D" id="1.10.600.10">
    <property type="entry name" value="Farnesyl Diphosphate Synthase"/>
    <property type="match status" value="1"/>
</dbReference>
<evidence type="ECO:0000256" key="2">
    <source>
        <dbReference type="ARBA" id="ARBA00022842"/>
    </source>
</evidence>
<accession>X1IRN3</accession>